<feature type="coiled-coil region" evidence="2">
    <location>
        <begin position="25"/>
        <end position="80"/>
    </location>
</feature>
<accession>A0A1V9EKW5</accession>
<evidence type="ECO:0000256" key="1">
    <source>
        <dbReference type="ARBA" id="ARBA00022729"/>
    </source>
</evidence>
<dbReference type="PANTHER" id="PTHR21666:SF289">
    <property type="entry name" value="L-ALA--D-GLU ENDOPEPTIDASE"/>
    <property type="match status" value="1"/>
</dbReference>
<evidence type="ECO:0000256" key="2">
    <source>
        <dbReference type="SAM" id="Coils"/>
    </source>
</evidence>
<feature type="chain" id="PRO_5012303075" description="M23ase beta-sheet core domain-containing protein" evidence="3">
    <location>
        <begin position="21"/>
        <end position="406"/>
    </location>
</feature>
<dbReference type="Pfam" id="PF01551">
    <property type="entry name" value="Peptidase_M23"/>
    <property type="match status" value="1"/>
</dbReference>
<proteinExistence type="predicted"/>
<sequence length="406" mass="46077">MLKWMATSFLTLVITVTLHAQQPAGEDLKQQQIALQREIDELNNSLKDQKKHTRVSIRQLELVKQKLRLREQAIKNINRQVNILEGNIGKSKNGIDSLKDRLDTMKAQYARNIVYAYKLRNNYGFLNFIFSATSFTDAYRRAQYFRAYHQYCEDQVEAIKNTQKLLAGKITGFELARREKDAVIQKQEKQLEVLEEEKKVKHAIVKDLKTREKEIARELNAKKSAYKKVMSAITNTIGDMYAADAKLSGSAASGTRAKKEVKKLELTPEGKRISGSFEDNKGQLPWPVEKASIKTRFGRSQQGPVIINNPGLTIETEPNATVKAIFEGEVVRIFDIEGAWSVIVRHGKYFSVYSNLQSVSVSRTQKIVAGQTVGVAVRNGEGNGEIDFIITQETKNLDPEKWLKKK</sequence>
<dbReference type="AlphaFoldDB" id="A0A1V9EKW5"/>
<comment type="caution">
    <text evidence="5">The sequence shown here is derived from an EMBL/GenBank/DDBJ whole genome shotgun (WGS) entry which is preliminary data.</text>
</comment>
<evidence type="ECO:0000259" key="4">
    <source>
        <dbReference type="Pfam" id="PF01551"/>
    </source>
</evidence>
<feature type="signal peptide" evidence="3">
    <location>
        <begin position="1"/>
        <end position="20"/>
    </location>
</feature>
<feature type="domain" description="M23ase beta-sheet core" evidence="4">
    <location>
        <begin position="309"/>
        <end position="399"/>
    </location>
</feature>
<dbReference type="RefSeq" id="WP_081170818.1">
    <property type="nucleotide sequence ID" value="NZ_LWBP01000243.1"/>
</dbReference>
<dbReference type="Proteomes" id="UP000192276">
    <property type="component" value="Unassembled WGS sequence"/>
</dbReference>
<dbReference type="EMBL" id="LWBP01000243">
    <property type="protein sequence ID" value="OQP46692.1"/>
    <property type="molecule type" value="Genomic_DNA"/>
</dbReference>
<dbReference type="InterPro" id="IPR011055">
    <property type="entry name" value="Dup_hybrid_motif"/>
</dbReference>
<reference evidence="6" key="1">
    <citation type="submission" date="2016-04" db="EMBL/GenBank/DDBJ databases">
        <authorList>
            <person name="Chen L."/>
            <person name="Zhuang W."/>
            <person name="Wang G."/>
        </authorList>
    </citation>
    <scope>NUCLEOTIDE SEQUENCE [LARGE SCALE GENOMIC DNA]</scope>
    <source>
        <strain evidence="6">208</strain>
    </source>
</reference>
<dbReference type="Gene3D" id="2.70.70.10">
    <property type="entry name" value="Glucose Permease (Domain IIA)"/>
    <property type="match status" value="1"/>
</dbReference>
<gene>
    <name evidence="5" type="ORF">A4R26_08220</name>
</gene>
<keyword evidence="2" id="KW-0175">Coiled coil</keyword>
<keyword evidence="6" id="KW-1185">Reference proteome</keyword>
<feature type="coiled-coil region" evidence="2">
    <location>
        <begin position="177"/>
        <end position="204"/>
    </location>
</feature>
<keyword evidence="1 3" id="KW-0732">Signal</keyword>
<evidence type="ECO:0000313" key="5">
    <source>
        <dbReference type="EMBL" id="OQP46692.1"/>
    </source>
</evidence>
<dbReference type="InterPro" id="IPR050570">
    <property type="entry name" value="Cell_wall_metabolism_enzyme"/>
</dbReference>
<dbReference type="InterPro" id="IPR016047">
    <property type="entry name" value="M23ase_b-sheet_dom"/>
</dbReference>
<dbReference type="PANTHER" id="PTHR21666">
    <property type="entry name" value="PEPTIDASE-RELATED"/>
    <property type="match status" value="1"/>
</dbReference>
<dbReference type="Gene3D" id="6.10.250.3150">
    <property type="match status" value="1"/>
</dbReference>
<name>A0A1V9EKW5_9BACT</name>
<protein>
    <recommendedName>
        <fullName evidence="4">M23ase beta-sheet core domain-containing protein</fullName>
    </recommendedName>
</protein>
<dbReference type="STRING" id="550983.A4R26_08220"/>
<dbReference type="CDD" id="cd12797">
    <property type="entry name" value="M23_peptidase"/>
    <property type="match status" value="1"/>
</dbReference>
<dbReference type="SUPFAM" id="SSF51261">
    <property type="entry name" value="Duplicated hybrid motif"/>
    <property type="match status" value="1"/>
</dbReference>
<evidence type="ECO:0000256" key="3">
    <source>
        <dbReference type="SAM" id="SignalP"/>
    </source>
</evidence>
<evidence type="ECO:0000313" key="6">
    <source>
        <dbReference type="Proteomes" id="UP000192276"/>
    </source>
</evidence>
<dbReference type="OrthoDB" id="9815884at2"/>
<dbReference type="GO" id="GO:0004222">
    <property type="term" value="F:metalloendopeptidase activity"/>
    <property type="evidence" value="ECO:0007669"/>
    <property type="project" value="TreeGrafter"/>
</dbReference>
<organism evidence="5 6">
    <name type="scientific">Niastella populi</name>
    <dbReference type="NCBI Taxonomy" id="550983"/>
    <lineage>
        <taxon>Bacteria</taxon>
        <taxon>Pseudomonadati</taxon>
        <taxon>Bacteroidota</taxon>
        <taxon>Chitinophagia</taxon>
        <taxon>Chitinophagales</taxon>
        <taxon>Chitinophagaceae</taxon>
        <taxon>Niastella</taxon>
    </lineage>
</organism>